<dbReference type="PROSITE" id="PS50109">
    <property type="entry name" value="HIS_KIN"/>
    <property type="match status" value="1"/>
</dbReference>
<dbReference type="GO" id="GO:0005737">
    <property type="term" value="C:cytoplasm"/>
    <property type="evidence" value="ECO:0007669"/>
    <property type="project" value="UniProtKB-SubCell"/>
</dbReference>
<dbReference type="Pfam" id="PF02518">
    <property type="entry name" value="HATPase_c"/>
    <property type="match status" value="1"/>
</dbReference>
<keyword evidence="14" id="KW-0408">Iron</keyword>
<dbReference type="EMBL" id="CP060202">
    <property type="protein sequence ID" value="QNH61236.1"/>
    <property type="molecule type" value="Genomic_DNA"/>
</dbReference>
<dbReference type="InterPro" id="IPR003594">
    <property type="entry name" value="HATPase_dom"/>
</dbReference>
<keyword evidence="9" id="KW-0808">Transferase</keyword>
<comment type="cofactor">
    <cofactor evidence="2">
        <name>[4Fe-4S] cluster</name>
        <dbReference type="ChEBI" id="CHEBI:49883"/>
    </cofactor>
</comment>
<dbReference type="EC" id="2.7.13.3" evidence="4"/>
<dbReference type="KEGG" id="hsk:H4317_13815"/>
<dbReference type="Gene3D" id="3.30.565.10">
    <property type="entry name" value="Histidine kinase-like ATPase, C-terminal domain"/>
    <property type="match status" value="1"/>
</dbReference>
<evidence type="ECO:0000313" key="20">
    <source>
        <dbReference type="EMBL" id="QNH61236.1"/>
    </source>
</evidence>
<keyword evidence="13" id="KW-0067">ATP-binding</keyword>
<dbReference type="InterPro" id="IPR050482">
    <property type="entry name" value="Sensor_HK_TwoCompSys"/>
</dbReference>
<evidence type="ECO:0000256" key="18">
    <source>
        <dbReference type="ARBA" id="ARBA00030800"/>
    </source>
</evidence>
<proteinExistence type="predicted"/>
<evidence type="ECO:0000259" key="19">
    <source>
        <dbReference type="PROSITE" id="PS50109"/>
    </source>
</evidence>
<dbReference type="PRINTS" id="PR00344">
    <property type="entry name" value="BCTRLSENSOR"/>
</dbReference>
<dbReference type="InterPro" id="IPR036890">
    <property type="entry name" value="HATPase_C_sf"/>
</dbReference>
<evidence type="ECO:0000256" key="9">
    <source>
        <dbReference type="ARBA" id="ARBA00022679"/>
    </source>
</evidence>
<dbReference type="GO" id="GO:0051539">
    <property type="term" value="F:4 iron, 4 sulfur cluster binding"/>
    <property type="evidence" value="ECO:0007669"/>
    <property type="project" value="UniProtKB-KW"/>
</dbReference>
<dbReference type="RefSeq" id="WP_185887166.1">
    <property type="nucleotide sequence ID" value="NZ_CP060202.1"/>
</dbReference>
<sequence>MVYYFLVLGLLSGLGYLLWVRHQLLQQLKLLQQQQQLRQLRAEEVLVVDEMERRQLGTALHNGLGQLLSAVKMNLSVLEQRQLLLPAGGQQELLTSTISVVDDSVREVRRLSQDLLPNAFVRHGLVGGVRDLASRMRAAGHSLELQVEVVGLDHERLAMPTEILLFRMIQELVQNVAKHAQATEMTLQIIRHEDELVVVAEDNGVGFDPATQSTGSGMRTIETRMAYLGGRADFDAAPGRGTTVTLEMPLHHTDEDY</sequence>
<evidence type="ECO:0000256" key="14">
    <source>
        <dbReference type="ARBA" id="ARBA00023004"/>
    </source>
</evidence>
<feature type="domain" description="Histidine kinase" evidence="19">
    <location>
        <begin position="59"/>
        <end position="252"/>
    </location>
</feature>
<evidence type="ECO:0000256" key="3">
    <source>
        <dbReference type="ARBA" id="ARBA00004496"/>
    </source>
</evidence>
<evidence type="ECO:0000256" key="8">
    <source>
        <dbReference type="ARBA" id="ARBA00022553"/>
    </source>
</evidence>
<evidence type="ECO:0000256" key="1">
    <source>
        <dbReference type="ARBA" id="ARBA00000085"/>
    </source>
</evidence>
<dbReference type="InterPro" id="IPR005467">
    <property type="entry name" value="His_kinase_dom"/>
</dbReference>
<comment type="function">
    <text evidence="17">Member of the two-component regulatory system NreB/NreC involved in the control of dissimilatory nitrate/nitrite reduction in response to oxygen. NreB functions as a direct oxygen sensor histidine kinase which is autophosphorylated, in the absence of oxygen, probably at the conserved histidine residue, and transfers its phosphate group probably to a conserved aspartate residue of NreC. NreB/NreC activates the expression of the nitrate (narGHJI) and nitrite (nir) reductase operons, as well as the putative nitrate transporter gene narT.</text>
</comment>
<dbReference type="InterPro" id="IPR011712">
    <property type="entry name" value="Sig_transdc_His_kin_sub3_dim/P"/>
</dbReference>
<keyword evidence="7" id="KW-0963">Cytoplasm</keyword>
<evidence type="ECO:0000256" key="6">
    <source>
        <dbReference type="ARBA" id="ARBA00022485"/>
    </source>
</evidence>
<evidence type="ECO:0000256" key="4">
    <source>
        <dbReference type="ARBA" id="ARBA00012438"/>
    </source>
</evidence>
<dbReference type="GO" id="GO:0000155">
    <property type="term" value="F:phosphorelay sensor kinase activity"/>
    <property type="evidence" value="ECO:0007669"/>
    <property type="project" value="InterPro"/>
</dbReference>
<keyword evidence="16" id="KW-0411">Iron-sulfur</keyword>
<evidence type="ECO:0000256" key="12">
    <source>
        <dbReference type="ARBA" id="ARBA00022777"/>
    </source>
</evidence>
<keyword evidence="15" id="KW-0902">Two-component regulatory system</keyword>
<dbReference type="SUPFAM" id="SSF55874">
    <property type="entry name" value="ATPase domain of HSP90 chaperone/DNA topoisomerase II/histidine kinase"/>
    <property type="match status" value="1"/>
</dbReference>
<keyword evidence="10" id="KW-0479">Metal-binding</keyword>
<dbReference type="PANTHER" id="PTHR24421">
    <property type="entry name" value="NITRATE/NITRITE SENSOR PROTEIN NARX-RELATED"/>
    <property type="match status" value="1"/>
</dbReference>
<dbReference type="AlphaFoldDB" id="A0A7G7W4E3"/>
<dbReference type="Proteomes" id="UP000515489">
    <property type="component" value="Chromosome"/>
</dbReference>
<evidence type="ECO:0000256" key="16">
    <source>
        <dbReference type="ARBA" id="ARBA00023014"/>
    </source>
</evidence>
<keyword evidence="21" id="KW-1185">Reference proteome</keyword>
<organism evidence="20 21">
    <name type="scientific">Hymenobacter sediminicola</name>
    <dbReference type="NCBI Taxonomy" id="2761579"/>
    <lineage>
        <taxon>Bacteria</taxon>
        <taxon>Pseudomonadati</taxon>
        <taxon>Bacteroidota</taxon>
        <taxon>Cytophagia</taxon>
        <taxon>Cytophagales</taxon>
        <taxon>Hymenobacteraceae</taxon>
        <taxon>Hymenobacter</taxon>
    </lineage>
</organism>
<evidence type="ECO:0000256" key="2">
    <source>
        <dbReference type="ARBA" id="ARBA00001966"/>
    </source>
</evidence>
<dbReference type="InterPro" id="IPR004358">
    <property type="entry name" value="Sig_transdc_His_kin-like_C"/>
</dbReference>
<keyword evidence="12" id="KW-0418">Kinase</keyword>
<gene>
    <name evidence="20" type="ORF">H4317_13815</name>
</gene>
<dbReference type="GO" id="GO:0046872">
    <property type="term" value="F:metal ion binding"/>
    <property type="evidence" value="ECO:0007669"/>
    <property type="project" value="UniProtKB-KW"/>
</dbReference>
<keyword evidence="8" id="KW-0597">Phosphoprotein</keyword>
<evidence type="ECO:0000256" key="10">
    <source>
        <dbReference type="ARBA" id="ARBA00022723"/>
    </source>
</evidence>
<evidence type="ECO:0000313" key="21">
    <source>
        <dbReference type="Proteomes" id="UP000515489"/>
    </source>
</evidence>
<dbReference type="CDD" id="cd16917">
    <property type="entry name" value="HATPase_UhpB-NarQ-NarX-like"/>
    <property type="match status" value="1"/>
</dbReference>
<dbReference type="GO" id="GO:0016020">
    <property type="term" value="C:membrane"/>
    <property type="evidence" value="ECO:0007669"/>
    <property type="project" value="InterPro"/>
</dbReference>
<dbReference type="PANTHER" id="PTHR24421:SF10">
    <property type="entry name" value="NITRATE_NITRITE SENSOR PROTEIN NARQ"/>
    <property type="match status" value="1"/>
</dbReference>
<keyword evidence="11" id="KW-0547">Nucleotide-binding</keyword>
<evidence type="ECO:0000256" key="7">
    <source>
        <dbReference type="ARBA" id="ARBA00022490"/>
    </source>
</evidence>
<keyword evidence="6" id="KW-0004">4Fe-4S</keyword>
<dbReference type="Gene3D" id="1.20.5.1930">
    <property type="match status" value="1"/>
</dbReference>
<name>A0A7G7W4E3_9BACT</name>
<dbReference type="GO" id="GO:0046983">
    <property type="term" value="F:protein dimerization activity"/>
    <property type="evidence" value="ECO:0007669"/>
    <property type="project" value="InterPro"/>
</dbReference>
<accession>A0A7G7W4E3</accession>
<evidence type="ECO:0000256" key="15">
    <source>
        <dbReference type="ARBA" id="ARBA00023012"/>
    </source>
</evidence>
<dbReference type="GO" id="GO:0005524">
    <property type="term" value="F:ATP binding"/>
    <property type="evidence" value="ECO:0007669"/>
    <property type="project" value="UniProtKB-KW"/>
</dbReference>
<evidence type="ECO:0000256" key="17">
    <source>
        <dbReference type="ARBA" id="ARBA00024827"/>
    </source>
</evidence>
<comment type="subcellular location">
    <subcellularLocation>
        <location evidence="3">Cytoplasm</location>
    </subcellularLocation>
</comment>
<dbReference type="Pfam" id="PF07730">
    <property type="entry name" value="HisKA_3"/>
    <property type="match status" value="1"/>
</dbReference>
<reference evidence="20 21" key="1">
    <citation type="submission" date="2020-08" db="EMBL/GenBank/DDBJ databases">
        <title>Hymenobacter sp. S2-20-2 genome sequencing.</title>
        <authorList>
            <person name="Jin L."/>
        </authorList>
    </citation>
    <scope>NUCLEOTIDE SEQUENCE [LARGE SCALE GENOMIC DNA]</scope>
    <source>
        <strain evidence="20 21">S2-20-2</strain>
    </source>
</reference>
<evidence type="ECO:0000256" key="11">
    <source>
        <dbReference type="ARBA" id="ARBA00022741"/>
    </source>
</evidence>
<evidence type="ECO:0000256" key="5">
    <source>
        <dbReference type="ARBA" id="ARBA00017322"/>
    </source>
</evidence>
<comment type="catalytic activity">
    <reaction evidence="1">
        <text>ATP + protein L-histidine = ADP + protein N-phospho-L-histidine.</text>
        <dbReference type="EC" id="2.7.13.3"/>
    </reaction>
</comment>
<evidence type="ECO:0000256" key="13">
    <source>
        <dbReference type="ARBA" id="ARBA00022840"/>
    </source>
</evidence>
<dbReference type="SMART" id="SM00387">
    <property type="entry name" value="HATPase_c"/>
    <property type="match status" value="1"/>
</dbReference>
<protein>
    <recommendedName>
        <fullName evidence="5">Oxygen sensor histidine kinase NreB</fullName>
        <ecNumber evidence="4">2.7.13.3</ecNumber>
    </recommendedName>
    <alternativeName>
        <fullName evidence="18">Nitrogen regulation protein B</fullName>
    </alternativeName>
</protein>